<evidence type="ECO:0000313" key="2">
    <source>
        <dbReference type="EMBL" id="ODA89570.1"/>
    </source>
</evidence>
<feature type="signal peptide" evidence="1">
    <location>
        <begin position="1"/>
        <end position="45"/>
    </location>
</feature>
<reference evidence="2 3" key="1">
    <citation type="submission" date="2015-11" db="EMBL/GenBank/DDBJ databases">
        <authorList>
            <person name="Zhang Y."/>
            <person name="Guo Z."/>
        </authorList>
    </citation>
    <scope>NUCLEOTIDE SEQUENCE [LARGE SCALE GENOMIC DNA]</scope>
    <source>
        <strain evidence="3">gdw1</strain>
    </source>
</reference>
<gene>
    <name evidence="2" type="ORF">ATY41_04655</name>
</gene>
<comment type="caution">
    <text evidence="2">The sequence shown here is derived from an EMBL/GenBank/DDBJ whole genome shotgun (WGS) entry which is preliminary data.</text>
</comment>
<proteinExistence type="predicted"/>
<dbReference type="PROSITE" id="PS51318">
    <property type="entry name" value="TAT"/>
    <property type="match status" value="1"/>
</dbReference>
<protein>
    <recommendedName>
        <fullName evidence="4">Camelysin metallo-endopeptidase</fullName>
    </recommendedName>
</protein>
<name>A0A1E2SIP1_LEIXY</name>
<sequence length="208" mass="21826">MTAFKTRRDGRVLRKKVRLSRRARMLRAAAVVAALAVSGFSVSQASYSAFSSSVSNTGNSWKTATLSLTSNVTSALFTPANIFPGQSASNTISITNAGGVIGGVKAYATNASDPSSIAQYFTVTIVEGSMSGSTFTPDQNGTIYNDSLAKFLTQDTSYSTGVGNWKPTNATTKTYQITWTFSASAPNAVQGKTVSADLTWEIQPSAAS</sequence>
<evidence type="ECO:0000256" key="1">
    <source>
        <dbReference type="SAM" id="SignalP"/>
    </source>
</evidence>
<dbReference type="Proteomes" id="UP000094426">
    <property type="component" value="Unassembled WGS sequence"/>
</dbReference>
<dbReference type="RefSeq" id="WP_041767811.1">
    <property type="nucleotide sequence ID" value="NZ_LNZG01000045.1"/>
</dbReference>
<dbReference type="AlphaFoldDB" id="A0A1E2SIP1"/>
<keyword evidence="1" id="KW-0732">Signal</keyword>
<organism evidence="2 3">
    <name type="scientific">Leifsonia xyli subsp. xyli</name>
    <dbReference type="NCBI Taxonomy" id="59736"/>
    <lineage>
        <taxon>Bacteria</taxon>
        <taxon>Bacillati</taxon>
        <taxon>Actinomycetota</taxon>
        <taxon>Actinomycetes</taxon>
        <taxon>Micrococcales</taxon>
        <taxon>Microbacteriaceae</taxon>
        <taxon>Leifsonia</taxon>
    </lineage>
</organism>
<dbReference type="OrthoDB" id="3826640at2"/>
<dbReference type="EMBL" id="LNZG01000045">
    <property type="protein sequence ID" value="ODA89570.1"/>
    <property type="molecule type" value="Genomic_DNA"/>
</dbReference>
<feature type="chain" id="PRO_5009116711" description="Camelysin metallo-endopeptidase" evidence="1">
    <location>
        <begin position="46"/>
        <end position="208"/>
    </location>
</feature>
<accession>A0A1E2SIP1</accession>
<evidence type="ECO:0000313" key="3">
    <source>
        <dbReference type="Proteomes" id="UP000094426"/>
    </source>
</evidence>
<dbReference type="InterPro" id="IPR006311">
    <property type="entry name" value="TAT_signal"/>
</dbReference>
<evidence type="ECO:0008006" key="4">
    <source>
        <dbReference type="Google" id="ProtNLM"/>
    </source>
</evidence>